<keyword evidence="2" id="KW-1185">Reference proteome</keyword>
<gene>
    <name evidence="1" type="ORF">BDN70DRAFT_413444</name>
</gene>
<sequence length="101" mass="11865">MIQHHRHNLRGSICVEEVYTTEFHVEVHTSECPHTTPLFRVQQPPRRLLFSFSSTCRGRMTHSALRQKPCSTTTTEERSEVGEAPGCRPYKRRFPFIHRVM</sequence>
<comment type="caution">
    <text evidence="1">The sequence shown here is derived from an EMBL/GenBank/DDBJ whole genome shotgun (WGS) entry which is preliminary data.</text>
</comment>
<dbReference type="EMBL" id="MU155471">
    <property type="protein sequence ID" value="KAF9473096.1"/>
    <property type="molecule type" value="Genomic_DNA"/>
</dbReference>
<reference evidence="1" key="1">
    <citation type="submission" date="2020-11" db="EMBL/GenBank/DDBJ databases">
        <authorList>
            <consortium name="DOE Joint Genome Institute"/>
            <person name="Ahrendt S."/>
            <person name="Riley R."/>
            <person name="Andreopoulos W."/>
            <person name="Labutti K."/>
            <person name="Pangilinan J."/>
            <person name="Ruiz-Duenas F.J."/>
            <person name="Barrasa J.M."/>
            <person name="Sanchez-Garcia M."/>
            <person name="Camarero S."/>
            <person name="Miyauchi S."/>
            <person name="Serrano A."/>
            <person name="Linde D."/>
            <person name="Babiker R."/>
            <person name="Drula E."/>
            <person name="Ayuso-Fernandez I."/>
            <person name="Pacheco R."/>
            <person name="Padilla G."/>
            <person name="Ferreira P."/>
            <person name="Barriuso J."/>
            <person name="Kellner H."/>
            <person name="Castanera R."/>
            <person name="Alfaro M."/>
            <person name="Ramirez L."/>
            <person name="Pisabarro A.G."/>
            <person name="Kuo A."/>
            <person name="Tritt A."/>
            <person name="Lipzen A."/>
            <person name="He G."/>
            <person name="Yan M."/>
            <person name="Ng V."/>
            <person name="Cullen D."/>
            <person name="Martin F."/>
            <person name="Rosso M.-N."/>
            <person name="Henrissat B."/>
            <person name="Hibbett D."/>
            <person name="Martinez A.T."/>
            <person name="Grigoriev I.V."/>
        </authorList>
    </citation>
    <scope>NUCLEOTIDE SEQUENCE</scope>
    <source>
        <strain evidence="1">CIRM-BRFM 674</strain>
    </source>
</reference>
<organism evidence="1 2">
    <name type="scientific">Pholiota conissans</name>
    <dbReference type="NCBI Taxonomy" id="109636"/>
    <lineage>
        <taxon>Eukaryota</taxon>
        <taxon>Fungi</taxon>
        <taxon>Dikarya</taxon>
        <taxon>Basidiomycota</taxon>
        <taxon>Agaricomycotina</taxon>
        <taxon>Agaricomycetes</taxon>
        <taxon>Agaricomycetidae</taxon>
        <taxon>Agaricales</taxon>
        <taxon>Agaricineae</taxon>
        <taxon>Strophariaceae</taxon>
        <taxon>Pholiota</taxon>
    </lineage>
</organism>
<name>A0A9P5YQ89_9AGAR</name>
<accession>A0A9P5YQ89</accession>
<evidence type="ECO:0000313" key="2">
    <source>
        <dbReference type="Proteomes" id="UP000807469"/>
    </source>
</evidence>
<evidence type="ECO:0000313" key="1">
    <source>
        <dbReference type="EMBL" id="KAF9473096.1"/>
    </source>
</evidence>
<dbReference type="AlphaFoldDB" id="A0A9P5YQ89"/>
<protein>
    <submittedName>
        <fullName evidence="1">Uncharacterized protein</fullName>
    </submittedName>
</protein>
<dbReference type="Proteomes" id="UP000807469">
    <property type="component" value="Unassembled WGS sequence"/>
</dbReference>
<proteinExistence type="predicted"/>